<gene>
    <name evidence="1" type="ORF">KQI86_19185</name>
</gene>
<sequence>MAIGLIDIDSKIPNLALMKISSYYKGIGEDVEFVQPNKTYEKIYASAIFTKSKGKCEELQNIYGDKIEIGGTGWDINKVLPKEIEFSKPDYDLYSVEDIASRMRGIMTKERKLQKATEIVNAGMGFTSRGCVRECGFCFVPKKEGKFRHVAEIKDLLNPKSNVLILHDNNLTADPYCIDKLKEVKERKLIVDINQGCDVRLVNEDIAKALSEVRHLRSIHYAWDLMGFENQVMEGIKTLSKFIKPYRHMCFTLVGFNTTFEEDMYRFIKLREMKVDPFVMVYNQKDDKRLKHFARWVNSRIYKSCKWEEYEPWIKAQVEYNQISLF</sequence>
<name>A0ABS6EMH1_9CLOT</name>
<dbReference type="RefSeq" id="WP_216441031.1">
    <property type="nucleotide sequence ID" value="NZ_JAHLQF010000006.1"/>
</dbReference>
<evidence type="ECO:0000313" key="1">
    <source>
        <dbReference type="EMBL" id="MBU5486428.1"/>
    </source>
</evidence>
<evidence type="ECO:0000313" key="2">
    <source>
        <dbReference type="Proteomes" id="UP000726170"/>
    </source>
</evidence>
<proteinExistence type="predicted"/>
<comment type="caution">
    <text evidence="1">The sequence shown here is derived from an EMBL/GenBank/DDBJ whole genome shotgun (WGS) entry which is preliminary data.</text>
</comment>
<dbReference type="EMBL" id="JAHLQF010000006">
    <property type="protein sequence ID" value="MBU5486428.1"/>
    <property type="molecule type" value="Genomic_DNA"/>
</dbReference>
<reference evidence="1 2" key="1">
    <citation type="submission" date="2021-06" db="EMBL/GenBank/DDBJ databases">
        <authorList>
            <person name="Sun Q."/>
            <person name="Li D."/>
        </authorList>
    </citation>
    <scope>NUCLEOTIDE SEQUENCE [LARGE SCALE GENOMIC DNA]</scope>
    <source>
        <strain evidence="1 2">MSJ-11</strain>
    </source>
</reference>
<dbReference type="InterPro" id="IPR007197">
    <property type="entry name" value="rSAM"/>
</dbReference>
<dbReference type="SFLD" id="SFLDS00029">
    <property type="entry name" value="Radical_SAM"/>
    <property type="match status" value="1"/>
</dbReference>
<keyword evidence="2" id="KW-1185">Reference proteome</keyword>
<protein>
    <submittedName>
        <fullName evidence="1">Radical SAM protein</fullName>
    </submittedName>
</protein>
<accession>A0ABS6EMH1</accession>
<dbReference type="Proteomes" id="UP000726170">
    <property type="component" value="Unassembled WGS sequence"/>
</dbReference>
<organism evidence="1 2">
    <name type="scientific">Clostridium mobile</name>
    <dbReference type="NCBI Taxonomy" id="2841512"/>
    <lineage>
        <taxon>Bacteria</taxon>
        <taxon>Bacillati</taxon>
        <taxon>Bacillota</taxon>
        <taxon>Clostridia</taxon>
        <taxon>Eubacteriales</taxon>
        <taxon>Clostridiaceae</taxon>
        <taxon>Clostridium</taxon>
    </lineage>
</organism>